<dbReference type="EMBL" id="JABDTM020021451">
    <property type="protein sequence ID" value="KAH0816488.1"/>
    <property type="molecule type" value="Genomic_DNA"/>
</dbReference>
<proteinExistence type="predicted"/>
<sequence length="49" mass="5962">MRYRLVTQGQLELENRETTDATAVREQMEQETAEYQAEQNDVRTSWRIW</sequence>
<evidence type="ECO:0000313" key="2">
    <source>
        <dbReference type="Proteomes" id="UP000719412"/>
    </source>
</evidence>
<gene>
    <name evidence="1" type="ORF">GEV33_006303</name>
</gene>
<name>A0A8J6LEE3_TENMO</name>
<dbReference type="Proteomes" id="UP000719412">
    <property type="component" value="Unassembled WGS sequence"/>
</dbReference>
<reference evidence="1" key="1">
    <citation type="journal article" date="2020" name="J Insects Food Feed">
        <title>The yellow mealworm (Tenebrio molitor) genome: a resource for the emerging insects as food and feed industry.</title>
        <authorList>
            <person name="Eriksson T."/>
            <person name="Andere A."/>
            <person name="Kelstrup H."/>
            <person name="Emery V."/>
            <person name="Picard C."/>
        </authorList>
    </citation>
    <scope>NUCLEOTIDE SEQUENCE</scope>
    <source>
        <strain evidence="1">Stoneville</strain>
        <tissue evidence="1">Whole head</tissue>
    </source>
</reference>
<dbReference type="AlphaFoldDB" id="A0A8J6LEE3"/>
<organism evidence="1 2">
    <name type="scientific">Tenebrio molitor</name>
    <name type="common">Yellow mealworm beetle</name>
    <dbReference type="NCBI Taxonomy" id="7067"/>
    <lineage>
        <taxon>Eukaryota</taxon>
        <taxon>Metazoa</taxon>
        <taxon>Ecdysozoa</taxon>
        <taxon>Arthropoda</taxon>
        <taxon>Hexapoda</taxon>
        <taxon>Insecta</taxon>
        <taxon>Pterygota</taxon>
        <taxon>Neoptera</taxon>
        <taxon>Endopterygota</taxon>
        <taxon>Coleoptera</taxon>
        <taxon>Polyphaga</taxon>
        <taxon>Cucujiformia</taxon>
        <taxon>Tenebrionidae</taxon>
        <taxon>Tenebrio</taxon>
    </lineage>
</organism>
<keyword evidence="2" id="KW-1185">Reference proteome</keyword>
<accession>A0A8J6LEE3</accession>
<protein>
    <submittedName>
        <fullName evidence="1">Uncharacterized protein</fullName>
    </submittedName>
</protein>
<evidence type="ECO:0000313" key="1">
    <source>
        <dbReference type="EMBL" id="KAH0816488.1"/>
    </source>
</evidence>
<comment type="caution">
    <text evidence="1">The sequence shown here is derived from an EMBL/GenBank/DDBJ whole genome shotgun (WGS) entry which is preliminary data.</text>
</comment>
<reference evidence="1" key="2">
    <citation type="submission" date="2021-08" db="EMBL/GenBank/DDBJ databases">
        <authorList>
            <person name="Eriksson T."/>
        </authorList>
    </citation>
    <scope>NUCLEOTIDE SEQUENCE</scope>
    <source>
        <strain evidence="1">Stoneville</strain>
        <tissue evidence="1">Whole head</tissue>
    </source>
</reference>